<dbReference type="CDD" id="cd02513">
    <property type="entry name" value="CMP-NeuAc_Synthase"/>
    <property type="match status" value="1"/>
</dbReference>
<dbReference type="InterPro" id="IPR050793">
    <property type="entry name" value="CMP-NeuNAc_synthase"/>
</dbReference>
<sequence length="229" mass="25501">MIQGKKVLGIIPARGGSKGVPMKNTRLFNGKPLIAWAIEAAKRSRYLDRVIVSSDNEDIMRIAREWDGDVPEARPEELARDDSTSIDVVLHLLDQFPGYDYVVLLQPTSPFRTTADIDGCIQMCLTTGAPAAVSVTEPEQSPYWMFKLNSAGRLDPLVQRESTVLRRQDLPTVYSLNGAVYVASVEWFQQSKAFVTDQTVGYVMDQDRSLDIDTEQDFIVGEALIGLCK</sequence>
<dbReference type="Proteomes" id="UP000609346">
    <property type="component" value="Unassembled WGS sequence"/>
</dbReference>
<dbReference type="InterPro" id="IPR003329">
    <property type="entry name" value="Cytidylyl_trans"/>
</dbReference>
<comment type="caution">
    <text evidence="1">The sequence shown here is derived from an EMBL/GenBank/DDBJ whole genome shotgun (WGS) entry which is preliminary data.</text>
</comment>
<name>A0ABR8MZH9_9BACL</name>
<dbReference type="SUPFAM" id="SSF53448">
    <property type="entry name" value="Nucleotide-diphospho-sugar transferases"/>
    <property type="match status" value="1"/>
</dbReference>
<proteinExistence type="predicted"/>
<gene>
    <name evidence="1" type="ORF">H8B09_18190</name>
</gene>
<accession>A0ABR8MZH9</accession>
<keyword evidence="2" id="KW-1185">Reference proteome</keyword>
<keyword evidence="1" id="KW-0548">Nucleotidyltransferase</keyword>
<dbReference type="PANTHER" id="PTHR21485:SF6">
    <property type="entry name" value="N-ACYLNEURAMINATE CYTIDYLYLTRANSFERASE-RELATED"/>
    <property type="match status" value="1"/>
</dbReference>
<reference evidence="1 2" key="1">
    <citation type="submission" date="2020-09" db="EMBL/GenBank/DDBJ databases">
        <title>Paenibacillus sp. strain PR3 16S rRNA gene Genome sequencing and assembly.</title>
        <authorList>
            <person name="Kim J."/>
        </authorList>
    </citation>
    <scope>NUCLEOTIDE SEQUENCE [LARGE SCALE GENOMIC DNA]</scope>
    <source>
        <strain evidence="1 2">PR3</strain>
    </source>
</reference>
<dbReference type="PANTHER" id="PTHR21485">
    <property type="entry name" value="HAD SUPERFAMILY MEMBERS CMAS AND KDSC"/>
    <property type="match status" value="1"/>
</dbReference>
<dbReference type="EMBL" id="JACXZA010000004">
    <property type="protein sequence ID" value="MBD3920701.1"/>
    <property type="molecule type" value="Genomic_DNA"/>
</dbReference>
<dbReference type="InterPro" id="IPR029044">
    <property type="entry name" value="Nucleotide-diphossugar_trans"/>
</dbReference>
<evidence type="ECO:0000313" key="2">
    <source>
        <dbReference type="Proteomes" id="UP000609346"/>
    </source>
</evidence>
<protein>
    <submittedName>
        <fullName evidence="1">Acylneuraminate cytidylyltransferase family protein</fullName>
    </submittedName>
</protein>
<dbReference type="Gene3D" id="3.90.550.10">
    <property type="entry name" value="Spore Coat Polysaccharide Biosynthesis Protein SpsA, Chain A"/>
    <property type="match status" value="1"/>
</dbReference>
<dbReference type="RefSeq" id="WP_191204977.1">
    <property type="nucleotide sequence ID" value="NZ_JACXZA010000004.1"/>
</dbReference>
<keyword evidence="1" id="KW-0808">Transferase</keyword>
<evidence type="ECO:0000313" key="1">
    <source>
        <dbReference type="EMBL" id="MBD3920701.1"/>
    </source>
</evidence>
<organism evidence="1 2">
    <name type="scientific">Paenibacillus terricola</name>
    <dbReference type="NCBI Taxonomy" id="2763503"/>
    <lineage>
        <taxon>Bacteria</taxon>
        <taxon>Bacillati</taxon>
        <taxon>Bacillota</taxon>
        <taxon>Bacilli</taxon>
        <taxon>Bacillales</taxon>
        <taxon>Paenibacillaceae</taxon>
        <taxon>Paenibacillus</taxon>
    </lineage>
</organism>
<dbReference type="GO" id="GO:0016779">
    <property type="term" value="F:nucleotidyltransferase activity"/>
    <property type="evidence" value="ECO:0007669"/>
    <property type="project" value="UniProtKB-KW"/>
</dbReference>
<dbReference type="Pfam" id="PF02348">
    <property type="entry name" value="CTP_transf_3"/>
    <property type="match status" value="1"/>
</dbReference>